<evidence type="ECO:0000313" key="1">
    <source>
        <dbReference type="EMBL" id="SHO49522.1"/>
    </source>
</evidence>
<dbReference type="STRING" id="1121345.SAMN02745217_02371"/>
<reference evidence="1 2" key="1">
    <citation type="submission" date="2016-12" db="EMBL/GenBank/DDBJ databases">
        <authorList>
            <person name="Song W.-J."/>
            <person name="Kurnit D.M."/>
        </authorList>
    </citation>
    <scope>NUCLEOTIDE SEQUENCE [LARGE SCALE GENOMIC DNA]</scope>
    <source>
        <strain evidence="1 2">DSM 12503</strain>
    </source>
</reference>
<protein>
    <submittedName>
        <fullName evidence="1">Transferase hexapeptide (Six repeat-containing protein)</fullName>
    </submittedName>
</protein>
<sequence length="115" mass="12382">MSSKISLGDRSSIGDYSYFQGEVVIGNDVMVAPNCSFIAANHNYSRIDIPMNLQGSCYEKIIIENDVWIGYGSILLSGVKIGNGCIIAAGSVVTHDVDDYCIVGGVPAHVIKKRR</sequence>
<proteinExistence type="predicted"/>
<keyword evidence="2" id="KW-1185">Reference proteome</keyword>
<dbReference type="InterPro" id="IPR001451">
    <property type="entry name" value="Hexapep"/>
</dbReference>
<name>A0A1M7YA62_9FIRM</name>
<gene>
    <name evidence="1" type="ORF">SAMN02745217_02371</name>
</gene>
<dbReference type="SUPFAM" id="SSF51161">
    <property type="entry name" value="Trimeric LpxA-like enzymes"/>
    <property type="match status" value="1"/>
</dbReference>
<organism evidence="1 2">
    <name type="scientific">Anaerocolumna xylanovorans DSM 12503</name>
    <dbReference type="NCBI Taxonomy" id="1121345"/>
    <lineage>
        <taxon>Bacteria</taxon>
        <taxon>Bacillati</taxon>
        <taxon>Bacillota</taxon>
        <taxon>Clostridia</taxon>
        <taxon>Lachnospirales</taxon>
        <taxon>Lachnospiraceae</taxon>
        <taxon>Anaerocolumna</taxon>
    </lineage>
</organism>
<dbReference type="EMBL" id="FRFD01000006">
    <property type="protein sequence ID" value="SHO49522.1"/>
    <property type="molecule type" value="Genomic_DNA"/>
</dbReference>
<accession>A0A1M7YA62</accession>
<evidence type="ECO:0000313" key="2">
    <source>
        <dbReference type="Proteomes" id="UP000184612"/>
    </source>
</evidence>
<dbReference type="AlphaFoldDB" id="A0A1M7YA62"/>
<dbReference type="Pfam" id="PF00132">
    <property type="entry name" value="Hexapep"/>
    <property type="match status" value="2"/>
</dbReference>
<dbReference type="Gene3D" id="2.160.10.10">
    <property type="entry name" value="Hexapeptide repeat proteins"/>
    <property type="match status" value="1"/>
</dbReference>
<dbReference type="RefSeq" id="WP_175562048.1">
    <property type="nucleotide sequence ID" value="NZ_FRFD01000006.1"/>
</dbReference>
<dbReference type="PANTHER" id="PTHR23416">
    <property type="entry name" value="SIALIC ACID SYNTHASE-RELATED"/>
    <property type="match status" value="1"/>
</dbReference>
<dbReference type="GO" id="GO:0016740">
    <property type="term" value="F:transferase activity"/>
    <property type="evidence" value="ECO:0007669"/>
    <property type="project" value="UniProtKB-KW"/>
</dbReference>
<dbReference type="InterPro" id="IPR011004">
    <property type="entry name" value="Trimer_LpxA-like_sf"/>
</dbReference>
<keyword evidence="1" id="KW-0808">Transferase</keyword>
<dbReference type="InterPro" id="IPR051159">
    <property type="entry name" value="Hexapeptide_acetyltransf"/>
</dbReference>
<dbReference type="Proteomes" id="UP000184612">
    <property type="component" value="Unassembled WGS sequence"/>
</dbReference>
<dbReference type="PANTHER" id="PTHR23416:SF78">
    <property type="entry name" value="LIPOPOLYSACCHARIDE BIOSYNTHESIS O-ACETYL TRANSFERASE WBBJ-RELATED"/>
    <property type="match status" value="1"/>
</dbReference>